<dbReference type="Pfam" id="PF14734">
    <property type="entry name" value="DUF4469"/>
    <property type="match status" value="1"/>
</dbReference>
<dbReference type="Gene3D" id="2.70.50.70">
    <property type="match status" value="1"/>
</dbReference>
<organism evidence="3 4">
    <name type="scientific">Sunxiuqinia dokdonensis</name>
    <dbReference type="NCBI Taxonomy" id="1409788"/>
    <lineage>
        <taxon>Bacteria</taxon>
        <taxon>Pseudomonadati</taxon>
        <taxon>Bacteroidota</taxon>
        <taxon>Bacteroidia</taxon>
        <taxon>Marinilabiliales</taxon>
        <taxon>Prolixibacteraceae</taxon>
        <taxon>Sunxiuqinia</taxon>
    </lineage>
</organism>
<dbReference type="STRING" id="1409788.NC99_26470"/>
<accession>A0A0L8V869</accession>
<evidence type="ECO:0000313" key="3">
    <source>
        <dbReference type="EMBL" id="KOH44568.1"/>
    </source>
</evidence>
<feature type="domain" description="Bvu-2165-like IHF-HU-like DNA-binding" evidence="2">
    <location>
        <begin position="3"/>
        <end position="121"/>
    </location>
</feature>
<reference evidence="3" key="1">
    <citation type="submission" date="2015-07" db="EMBL/GenBank/DDBJ databases">
        <title>MeaNS - Measles Nucleotide Surveillance Program.</title>
        <authorList>
            <person name="Tran T."/>
            <person name="Druce J."/>
        </authorList>
    </citation>
    <scope>NUCLEOTIDE SEQUENCE</scope>
    <source>
        <strain evidence="3">SK</strain>
    </source>
</reference>
<dbReference type="EMBL" id="LGIA01000160">
    <property type="protein sequence ID" value="KOH44568.1"/>
    <property type="molecule type" value="Genomic_DNA"/>
</dbReference>
<keyword evidence="4" id="KW-1185">Reference proteome</keyword>
<sequence>MKIKYYLIDNPMTEDPNDCRAQVTGYEAVTESEIFEYMTRKGSGITTAEAKANYQELIEAHEYFLKQGFGINTGFINARPVIQGVFRDKADSFDPSRHQVKFNVKLGKFYNQTANDLKFEKVEPLSSDPIPNDFEDIASDTVNNIITPTGTAILQGVRLKFNMEDDEQGIFFIAANGAVNRVSKIITMTSSQVVFLIPQELAAGEYTLEVRILPKGNKMIKKGVLKDLLTV</sequence>
<name>A0A0L8V869_9BACT</name>
<dbReference type="RefSeq" id="WP_053184055.1">
    <property type="nucleotide sequence ID" value="NZ_LGIA01000160.1"/>
</dbReference>
<dbReference type="OrthoDB" id="1115271at2"/>
<dbReference type="InterPro" id="IPR049893">
    <property type="entry name" value="Bvu_2165-like_IHF-HU-DNA_bdg"/>
</dbReference>
<protein>
    <submittedName>
        <fullName evidence="3">Uncharacterized protein</fullName>
    </submittedName>
</protein>
<dbReference type="Proteomes" id="UP000036958">
    <property type="component" value="Unassembled WGS sequence"/>
</dbReference>
<evidence type="ECO:0000259" key="2">
    <source>
        <dbReference type="Pfam" id="PF14848"/>
    </source>
</evidence>
<dbReference type="InterPro" id="IPR027824">
    <property type="entry name" value="DUF4469"/>
</dbReference>
<evidence type="ECO:0000313" key="4">
    <source>
        <dbReference type="Proteomes" id="UP000036958"/>
    </source>
</evidence>
<dbReference type="CDD" id="cd12843">
    <property type="entry name" value="Bvu_2165_C_like"/>
    <property type="match status" value="1"/>
</dbReference>
<evidence type="ECO:0000259" key="1">
    <source>
        <dbReference type="Pfam" id="PF14734"/>
    </source>
</evidence>
<comment type="caution">
    <text evidence="3">The sequence shown here is derived from an EMBL/GenBank/DDBJ whole genome shotgun (WGS) entry which is preliminary data.</text>
</comment>
<proteinExistence type="predicted"/>
<dbReference type="Pfam" id="PF14848">
    <property type="entry name" value="HU-DNA_bdg"/>
    <property type="match status" value="1"/>
</dbReference>
<dbReference type="AlphaFoldDB" id="A0A0L8V869"/>
<feature type="domain" description="DUF4469" evidence="1">
    <location>
        <begin position="135"/>
        <end position="212"/>
    </location>
</feature>
<gene>
    <name evidence="3" type="ORF">NC99_26470</name>
</gene>